<feature type="domain" description="DUF3857" evidence="2">
    <location>
        <begin position="56"/>
        <end position="216"/>
    </location>
</feature>
<evidence type="ECO:0000256" key="1">
    <source>
        <dbReference type="SAM" id="SignalP"/>
    </source>
</evidence>
<dbReference type="Proteomes" id="UP001398556">
    <property type="component" value="Unassembled WGS sequence"/>
</dbReference>
<dbReference type="EMBL" id="JBBYHU010000010">
    <property type="protein sequence ID" value="MEL1240790.1"/>
    <property type="molecule type" value="Genomic_DNA"/>
</dbReference>
<organism evidence="3 4">
    <name type="scientific">Flavobacterium flavipallidum</name>
    <dbReference type="NCBI Taxonomy" id="3139140"/>
    <lineage>
        <taxon>Bacteria</taxon>
        <taxon>Pseudomonadati</taxon>
        <taxon>Bacteroidota</taxon>
        <taxon>Flavobacteriia</taxon>
        <taxon>Flavobacteriales</taxon>
        <taxon>Flavobacteriaceae</taxon>
        <taxon>Flavobacterium</taxon>
    </lineage>
</organism>
<dbReference type="RefSeq" id="WP_341700018.1">
    <property type="nucleotide sequence ID" value="NZ_JBBYHU010000010.1"/>
</dbReference>
<keyword evidence="1" id="KW-0732">Signal</keyword>
<protein>
    <submittedName>
        <fullName evidence="3">DUF3857 domain-containing protein</fullName>
    </submittedName>
</protein>
<proteinExistence type="predicted"/>
<dbReference type="InterPro" id="IPR024618">
    <property type="entry name" value="DUF3857"/>
</dbReference>
<dbReference type="Gene3D" id="2.60.40.3140">
    <property type="match status" value="1"/>
</dbReference>
<evidence type="ECO:0000313" key="3">
    <source>
        <dbReference type="EMBL" id="MEL1240790.1"/>
    </source>
</evidence>
<evidence type="ECO:0000313" key="4">
    <source>
        <dbReference type="Proteomes" id="UP001398556"/>
    </source>
</evidence>
<feature type="chain" id="PRO_5047181921" evidence="1">
    <location>
        <begin position="21"/>
        <end position="635"/>
    </location>
</feature>
<accession>A0ABU9HLC5</accession>
<evidence type="ECO:0000259" key="2">
    <source>
        <dbReference type="Pfam" id="PF12969"/>
    </source>
</evidence>
<keyword evidence="4" id="KW-1185">Reference proteome</keyword>
<reference evidence="3 4" key="1">
    <citation type="submission" date="2024-04" db="EMBL/GenBank/DDBJ databases">
        <title>Flavobacterium sp. DGU99 16S ribosomal RNA gene Genome sequencing and assembly.</title>
        <authorList>
            <person name="Park S."/>
        </authorList>
    </citation>
    <scope>NUCLEOTIDE SEQUENCE [LARGE SCALE GENOMIC DNA]</scope>
    <source>
        <strain evidence="3 4">DGU99</strain>
    </source>
</reference>
<dbReference type="Gene3D" id="3.10.620.30">
    <property type="match status" value="1"/>
</dbReference>
<dbReference type="Pfam" id="PF12969">
    <property type="entry name" value="DUF3857"/>
    <property type="match status" value="1"/>
</dbReference>
<gene>
    <name evidence="3" type="ORF">AAEO59_06990</name>
</gene>
<feature type="signal peptide" evidence="1">
    <location>
        <begin position="1"/>
        <end position="20"/>
    </location>
</feature>
<name>A0ABU9HLC5_9FLAO</name>
<comment type="caution">
    <text evidence="3">The sequence shown here is derived from an EMBL/GenBank/DDBJ whole genome shotgun (WGS) entry which is preliminary data.</text>
</comment>
<sequence length="635" mass="72649">MKNNFFQILLVLFLTNFLHAQKNDFSIVAIPEDLKENANGVIRLEKTDIEIISQRSMTVKTYRAITVLNQKGLSAVNGYENYDKKTTVKSIEAVVYDIFGNEIKRIKRKDFKDQSAAGEGTLFSDNRVLFLDYTPVNYPFTLVYQSEVATSNTAFIPKWYPVSEFNVSVEKSIFNISYPNNLGFKKKEINFSNYTIQKTTDTATQLSYSASNIQAIKSEPYVLRSVVFPKLFMALEMFHLEGKDGVAKSWKDYGKWYYDEILSGTSELPETTVTKIKELVGKEENLVEKAKIIYDFVQKKSRYVSIQVGIGGWKPMLASDVDRLGYGDCKALTNYTRALLDVVNVPSYNTILYGDSYKRDIESDFVSTQGNHMILAIPNGKDYIWLECTSQVNPFGYQANFTDDRDVLVIKPEGGEIVRTKNYEDNGNCQNSIGSYVLNEEGDLTGNIKMISSGTQYGHKTNVEKLQTVEKDEHYKEYWSHINSLKIEKSSFSNDKEKIQFTENVQISAKNYGSVLNGKMMFVVNVYNLNSNSVKRVRNRKSPFEIQRGYLDTDEVNVALPKGYKIEFLPDNFELKGKFGECKTEILKKEDGSLVYKRSLLINKGVYSNAEYEDYRLFMEQISRNDNAKIILTKI</sequence>
<dbReference type="Gene3D" id="2.60.120.1130">
    <property type="match status" value="1"/>
</dbReference>